<reference evidence="2" key="1">
    <citation type="submission" date="2021-02" db="EMBL/GenBank/DDBJ databases">
        <authorList>
            <person name="Vanwijnsberghe S."/>
        </authorList>
    </citation>
    <scope>NUCLEOTIDE SEQUENCE</scope>
    <source>
        <strain evidence="2">R-70211</strain>
    </source>
</reference>
<dbReference type="EMBL" id="CAJNAS010000007">
    <property type="protein sequence ID" value="CAE6893043.1"/>
    <property type="molecule type" value="Genomic_DNA"/>
</dbReference>
<dbReference type="InterPro" id="IPR021485">
    <property type="entry name" value="DUF3138"/>
</dbReference>
<evidence type="ECO:0000313" key="2">
    <source>
        <dbReference type="EMBL" id="CAE6893043.1"/>
    </source>
</evidence>
<keyword evidence="1" id="KW-0732">Signal</keyword>
<protein>
    <recommendedName>
        <fullName evidence="4">DUF3138 family protein</fullName>
    </recommendedName>
</protein>
<dbReference type="Proteomes" id="UP000675121">
    <property type="component" value="Unassembled WGS sequence"/>
</dbReference>
<feature type="chain" id="PRO_5040351101" description="DUF3138 family protein" evidence="1">
    <location>
        <begin position="22"/>
        <end position="513"/>
    </location>
</feature>
<gene>
    <name evidence="2" type="ORF">R70211_02831</name>
</gene>
<evidence type="ECO:0008006" key="4">
    <source>
        <dbReference type="Google" id="ProtNLM"/>
    </source>
</evidence>
<keyword evidence="3" id="KW-1185">Reference proteome</keyword>
<feature type="signal peptide" evidence="1">
    <location>
        <begin position="1"/>
        <end position="21"/>
    </location>
</feature>
<evidence type="ECO:0000313" key="3">
    <source>
        <dbReference type="Proteomes" id="UP000675121"/>
    </source>
</evidence>
<dbReference type="AlphaFoldDB" id="A0A9N8MRU3"/>
<evidence type="ECO:0000256" key="1">
    <source>
        <dbReference type="SAM" id="SignalP"/>
    </source>
</evidence>
<dbReference type="Pfam" id="PF11336">
    <property type="entry name" value="DUF3138"/>
    <property type="match status" value="1"/>
</dbReference>
<proteinExistence type="predicted"/>
<sequence length="513" mass="54591">MKLTRVAALCLLAFNSVAVLAATPASGRSDAAQLDALKAQVTALQSQVDALRASITTLSAAAPAPAASTPATPAAPPVVLTNDDATQMRQQLNNMTLKVDSLEEAATTGPLAGLSITGYLDPVYLYNRAQHSSGFMFVNHDPGVYDYYNSTIGDIYLDIKKTFGVGPMAPAAEIVIQPNRGFGSVLSNERGGLGNNILTQADVTVPLNATTTFATGLMTSLAGYEGQPSNQMFTLTHGLLYDFSEPGNMVGIGLKGANSTYNHLWQVLFGNEQLRTSGAIVNAANNTTKSNWTPTLTARFDDVLSTALDIGISGTIGRQTLFSLCPDSGGYGYQCNASSPFGMYRYVESDLTYTRDKLQLNAQLDYGELQKGAWNGGTARWYGFSLLGHRKWTSDWLGHMGATLRFDYLNDTANGGGGSNILYGATGGNPAVNGTSGFGVDPACLQRSASNGSECKGSAHYDITADLLFYPTAQIIVKFEYRHDQASHAVFLNSDGSYSRSNDIAAAQFIYSF</sequence>
<dbReference type="RefSeq" id="WP_201073542.1">
    <property type="nucleotide sequence ID" value="NZ_CAJNAS010000007.1"/>
</dbReference>
<name>A0A9N8MRU3_9BURK</name>
<accession>A0A9N8MRU3</accession>
<comment type="caution">
    <text evidence="2">The sequence shown here is derived from an EMBL/GenBank/DDBJ whole genome shotgun (WGS) entry which is preliminary data.</text>
</comment>
<organism evidence="2 3">
    <name type="scientific">Paraburkholderia domus</name>
    <dbReference type="NCBI Taxonomy" id="2793075"/>
    <lineage>
        <taxon>Bacteria</taxon>
        <taxon>Pseudomonadati</taxon>
        <taxon>Pseudomonadota</taxon>
        <taxon>Betaproteobacteria</taxon>
        <taxon>Burkholderiales</taxon>
        <taxon>Burkholderiaceae</taxon>
        <taxon>Paraburkholderia</taxon>
    </lineage>
</organism>